<protein>
    <recommendedName>
        <fullName evidence="2">H15 domain-containing protein</fullName>
    </recommendedName>
</protein>
<accession>A0A9D4H967</accession>
<name>A0A9D4H967_DREPO</name>
<dbReference type="AlphaFoldDB" id="A0A9D4H967"/>
<dbReference type="Pfam" id="PF00538">
    <property type="entry name" value="Linker_histone"/>
    <property type="match status" value="1"/>
</dbReference>
<feature type="domain" description="H15" evidence="2">
    <location>
        <begin position="2"/>
        <end position="61"/>
    </location>
</feature>
<dbReference type="InterPro" id="IPR036390">
    <property type="entry name" value="WH_DNA-bd_sf"/>
</dbReference>
<comment type="caution">
    <text evidence="3">The sequence shown here is derived from an EMBL/GenBank/DDBJ whole genome shotgun (WGS) entry which is preliminary data.</text>
</comment>
<feature type="compositionally biased region" description="Basic residues" evidence="1">
    <location>
        <begin position="62"/>
        <end position="90"/>
    </location>
</feature>
<sequence length="90" mass="9632">MKMVTKFIAANGTQMGASTQAFCKYVAAHSKLSAGFLNFVVRRVIAAGVKNGMLTKSGSGFKLKKAAKGTRRARKASKQGARRRKASKLP</sequence>
<feature type="region of interest" description="Disordered" evidence="1">
    <location>
        <begin position="61"/>
        <end position="90"/>
    </location>
</feature>
<gene>
    <name evidence="3" type="ORF">DPMN_131208</name>
</gene>
<dbReference type="InterPro" id="IPR036388">
    <property type="entry name" value="WH-like_DNA-bd_sf"/>
</dbReference>
<evidence type="ECO:0000313" key="4">
    <source>
        <dbReference type="Proteomes" id="UP000828390"/>
    </source>
</evidence>
<dbReference type="GO" id="GO:0003677">
    <property type="term" value="F:DNA binding"/>
    <property type="evidence" value="ECO:0007669"/>
    <property type="project" value="InterPro"/>
</dbReference>
<dbReference type="Gene3D" id="1.10.10.10">
    <property type="entry name" value="Winged helix-like DNA-binding domain superfamily/Winged helix DNA-binding domain"/>
    <property type="match status" value="1"/>
</dbReference>
<evidence type="ECO:0000313" key="3">
    <source>
        <dbReference type="EMBL" id="KAH3829214.1"/>
    </source>
</evidence>
<evidence type="ECO:0000259" key="2">
    <source>
        <dbReference type="Pfam" id="PF00538"/>
    </source>
</evidence>
<keyword evidence="4" id="KW-1185">Reference proteome</keyword>
<evidence type="ECO:0000256" key="1">
    <source>
        <dbReference type="SAM" id="MobiDB-lite"/>
    </source>
</evidence>
<proteinExistence type="predicted"/>
<organism evidence="3 4">
    <name type="scientific">Dreissena polymorpha</name>
    <name type="common">Zebra mussel</name>
    <name type="synonym">Mytilus polymorpha</name>
    <dbReference type="NCBI Taxonomy" id="45954"/>
    <lineage>
        <taxon>Eukaryota</taxon>
        <taxon>Metazoa</taxon>
        <taxon>Spiralia</taxon>
        <taxon>Lophotrochozoa</taxon>
        <taxon>Mollusca</taxon>
        <taxon>Bivalvia</taxon>
        <taxon>Autobranchia</taxon>
        <taxon>Heteroconchia</taxon>
        <taxon>Euheterodonta</taxon>
        <taxon>Imparidentia</taxon>
        <taxon>Neoheterodontei</taxon>
        <taxon>Myida</taxon>
        <taxon>Dreissenoidea</taxon>
        <taxon>Dreissenidae</taxon>
        <taxon>Dreissena</taxon>
    </lineage>
</organism>
<dbReference type="GO" id="GO:0000786">
    <property type="term" value="C:nucleosome"/>
    <property type="evidence" value="ECO:0007669"/>
    <property type="project" value="InterPro"/>
</dbReference>
<reference evidence="3" key="1">
    <citation type="journal article" date="2019" name="bioRxiv">
        <title>The Genome of the Zebra Mussel, Dreissena polymorpha: A Resource for Invasive Species Research.</title>
        <authorList>
            <person name="McCartney M.A."/>
            <person name="Auch B."/>
            <person name="Kono T."/>
            <person name="Mallez S."/>
            <person name="Zhang Y."/>
            <person name="Obille A."/>
            <person name="Becker A."/>
            <person name="Abrahante J.E."/>
            <person name="Garbe J."/>
            <person name="Badalamenti J.P."/>
            <person name="Herman A."/>
            <person name="Mangelson H."/>
            <person name="Liachko I."/>
            <person name="Sullivan S."/>
            <person name="Sone E.D."/>
            <person name="Koren S."/>
            <person name="Silverstein K.A.T."/>
            <person name="Beckman K.B."/>
            <person name="Gohl D.M."/>
        </authorList>
    </citation>
    <scope>NUCLEOTIDE SEQUENCE</scope>
    <source>
        <strain evidence="3">Duluth1</strain>
        <tissue evidence="3">Whole animal</tissue>
    </source>
</reference>
<dbReference type="SUPFAM" id="SSF46785">
    <property type="entry name" value="Winged helix' DNA-binding domain"/>
    <property type="match status" value="1"/>
</dbReference>
<dbReference type="GO" id="GO:0006334">
    <property type="term" value="P:nucleosome assembly"/>
    <property type="evidence" value="ECO:0007669"/>
    <property type="project" value="InterPro"/>
</dbReference>
<dbReference type="EMBL" id="JAIWYP010000005">
    <property type="protein sequence ID" value="KAH3829214.1"/>
    <property type="molecule type" value="Genomic_DNA"/>
</dbReference>
<dbReference type="InterPro" id="IPR005818">
    <property type="entry name" value="Histone_H1/H5_H15"/>
</dbReference>
<dbReference type="Proteomes" id="UP000828390">
    <property type="component" value="Unassembled WGS sequence"/>
</dbReference>
<reference evidence="3" key="2">
    <citation type="submission" date="2020-11" db="EMBL/GenBank/DDBJ databases">
        <authorList>
            <person name="McCartney M.A."/>
            <person name="Auch B."/>
            <person name="Kono T."/>
            <person name="Mallez S."/>
            <person name="Becker A."/>
            <person name="Gohl D.M."/>
            <person name="Silverstein K.A.T."/>
            <person name="Koren S."/>
            <person name="Bechman K.B."/>
            <person name="Herman A."/>
            <person name="Abrahante J.E."/>
            <person name="Garbe J."/>
        </authorList>
    </citation>
    <scope>NUCLEOTIDE SEQUENCE</scope>
    <source>
        <strain evidence="3">Duluth1</strain>
        <tissue evidence="3">Whole animal</tissue>
    </source>
</reference>